<gene>
    <name evidence="1" type="ORF">SAMN05421820_101851</name>
</gene>
<keyword evidence="2" id="KW-1185">Reference proteome</keyword>
<sequence length="258" mass="30155">MLIFLYDNRFERNGKADASIHFEAEVGLPVPSVANIESKSPAPSTGSTPIPLGLFNLLNMSRKDNLRYHQLTKEQISNPHLFLEYFCRCDIDIETFRIEILNLIRSACSSKKHGNPEDYHYNYRCLLQFLEVAHIFFRRGEKYSITANLTLCTPCTIDLSKYYHTLINSHFRNLSHEEIRNTNCFFTDLFSYKTLNDWRLTFDRIVEYAHRTQTIDEVIEDGAEMVIIKEYIEKLIEVIYLIDNTQSVIYLQSTASIN</sequence>
<protein>
    <submittedName>
        <fullName evidence="1">Uncharacterized protein</fullName>
    </submittedName>
</protein>
<organism evidence="1 2">
    <name type="scientific">Pedobacter steynii</name>
    <dbReference type="NCBI Taxonomy" id="430522"/>
    <lineage>
        <taxon>Bacteria</taxon>
        <taxon>Pseudomonadati</taxon>
        <taxon>Bacteroidota</taxon>
        <taxon>Sphingobacteriia</taxon>
        <taxon>Sphingobacteriales</taxon>
        <taxon>Sphingobacteriaceae</taxon>
        <taxon>Pedobacter</taxon>
    </lineage>
</organism>
<dbReference type="EMBL" id="FNGY01000001">
    <property type="protein sequence ID" value="SDL59881.1"/>
    <property type="molecule type" value="Genomic_DNA"/>
</dbReference>
<evidence type="ECO:0000313" key="1">
    <source>
        <dbReference type="EMBL" id="SDL59881.1"/>
    </source>
</evidence>
<accession>A0A1G9LD55</accession>
<dbReference type="AlphaFoldDB" id="A0A1G9LD55"/>
<dbReference type="Proteomes" id="UP000183200">
    <property type="component" value="Unassembled WGS sequence"/>
</dbReference>
<proteinExistence type="predicted"/>
<reference evidence="2" key="1">
    <citation type="submission" date="2016-10" db="EMBL/GenBank/DDBJ databases">
        <authorList>
            <person name="Varghese N."/>
            <person name="Submissions S."/>
        </authorList>
    </citation>
    <scope>NUCLEOTIDE SEQUENCE [LARGE SCALE GENOMIC DNA]</scope>
    <source>
        <strain evidence="2">DSM 19110</strain>
    </source>
</reference>
<name>A0A1G9LD55_9SPHI</name>
<evidence type="ECO:0000313" key="2">
    <source>
        <dbReference type="Proteomes" id="UP000183200"/>
    </source>
</evidence>